<dbReference type="PANTHER" id="PTHR24034">
    <property type="entry name" value="EGF-LIKE DOMAIN-CONTAINING PROTEIN"/>
    <property type="match status" value="1"/>
</dbReference>
<evidence type="ECO:0000256" key="1">
    <source>
        <dbReference type="ARBA" id="ARBA00022536"/>
    </source>
</evidence>
<name>D2HQU2_AILME</name>
<dbReference type="FunFam" id="2.10.25.10:FF:000352">
    <property type="entry name" value="Hemicentin 1"/>
    <property type="match status" value="1"/>
</dbReference>
<feature type="non-terminal residue" evidence="7">
    <location>
        <position position="1"/>
    </location>
</feature>
<dbReference type="InterPro" id="IPR050751">
    <property type="entry name" value="ECM_structural_protein"/>
</dbReference>
<gene>
    <name evidence="7" type="ORF">PANDA_014294</name>
</gene>
<keyword evidence="3 5" id="KW-1015">Disulfide bond</keyword>
<comment type="caution">
    <text evidence="5">Lacks conserved residue(s) required for the propagation of feature annotation.</text>
</comment>
<dbReference type="PROSITE" id="PS01187">
    <property type="entry name" value="EGF_CA"/>
    <property type="match status" value="1"/>
</dbReference>
<evidence type="ECO:0000259" key="6">
    <source>
        <dbReference type="PROSITE" id="PS50026"/>
    </source>
</evidence>
<dbReference type="FunFam" id="2.10.25.10:FF:000385">
    <property type="entry name" value="Hemicentin 1"/>
    <property type="match status" value="1"/>
</dbReference>
<dbReference type="SUPFAM" id="SSF57196">
    <property type="entry name" value="EGF/Laminin"/>
    <property type="match status" value="2"/>
</dbReference>
<proteinExistence type="predicted"/>
<dbReference type="SMART" id="SM00181">
    <property type="entry name" value="EGF"/>
    <property type="match status" value="2"/>
</dbReference>
<dbReference type="CDD" id="cd00054">
    <property type="entry name" value="EGF_CA"/>
    <property type="match status" value="2"/>
</dbReference>
<reference evidence="7" key="1">
    <citation type="journal article" date="2009" name="Nature">
        <title>The sequence and de novo assembly of the giant panda genome.</title>
        <authorList>
            <person name="Li R."/>
            <person name="Fan W."/>
            <person name="Tian G."/>
            <person name="Zhu H."/>
            <person name="He L."/>
            <person name="Cai J."/>
            <person name="Huang Q."/>
            <person name="Li J."/>
            <person name="Wang J."/>
        </authorList>
    </citation>
    <scope>NUCLEOTIDE SEQUENCE</scope>
</reference>
<dbReference type="AlphaFoldDB" id="D2HQU2"/>
<organism evidence="7">
    <name type="scientific">Ailuropoda melanoleuca</name>
    <name type="common">Giant panda</name>
    <dbReference type="NCBI Taxonomy" id="9646"/>
    <lineage>
        <taxon>Eukaryota</taxon>
        <taxon>Metazoa</taxon>
        <taxon>Chordata</taxon>
        <taxon>Craniata</taxon>
        <taxon>Vertebrata</taxon>
        <taxon>Euteleostomi</taxon>
        <taxon>Mammalia</taxon>
        <taxon>Eutheria</taxon>
        <taxon>Laurasiatheria</taxon>
        <taxon>Carnivora</taxon>
        <taxon>Caniformia</taxon>
        <taxon>Ursidae</taxon>
        <taxon>Ailuropoda</taxon>
    </lineage>
</organism>
<dbReference type="InterPro" id="IPR001881">
    <property type="entry name" value="EGF-like_Ca-bd_dom"/>
</dbReference>
<dbReference type="Gene3D" id="2.10.25.10">
    <property type="entry name" value="Laminin"/>
    <property type="match status" value="2"/>
</dbReference>
<dbReference type="Pfam" id="PF12662">
    <property type="entry name" value="cEGF"/>
    <property type="match status" value="1"/>
</dbReference>
<dbReference type="SMART" id="SM00179">
    <property type="entry name" value="EGF_CA"/>
    <property type="match status" value="2"/>
</dbReference>
<accession>D2HQU2</accession>
<dbReference type="PANTHER" id="PTHR24034:SF89">
    <property type="entry name" value="COMPLEMENT COMPONENT C1Q RECEPTOR"/>
    <property type="match status" value="1"/>
</dbReference>
<evidence type="ECO:0000313" key="7">
    <source>
        <dbReference type="EMBL" id="EFB28755.1"/>
    </source>
</evidence>
<dbReference type="EMBL" id="GL193195">
    <property type="protein sequence ID" value="EFB28755.1"/>
    <property type="molecule type" value="Genomic_DNA"/>
</dbReference>
<feature type="non-terminal residue" evidence="7">
    <location>
        <position position="206"/>
    </location>
</feature>
<dbReference type="PROSITE" id="PS00010">
    <property type="entry name" value="ASX_HYDROXYL"/>
    <property type="match status" value="1"/>
</dbReference>
<keyword evidence="2" id="KW-0677">Repeat</keyword>
<dbReference type="PROSITE" id="PS50026">
    <property type="entry name" value="EGF_3"/>
    <property type="match status" value="1"/>
</dbReference>
<sequence length="206" mass="23435">CTDIDECENRDICQHECKNTFGSYQCICPPGYQLMLNGKTCQDVDECLEQSVRCGPNRMCFNMRGSYQCIDTPCPPNYQRDPVSGFCLKNCPPNDLECALSPYALEYKLVSLPFGIAANQDLIRLVAYTQDGVMHPRTTFLMVDEEQTAPFALRDENLKGVVYTTRPLREPETYRMRVRASSYSANGTIEYQTTFIVYIAVSAYPY</sequence>
<protein>
    <recommendedName>
        <fullName evidence="6">EGF-like domain-containing protein</fullName>
    </recommendedName>
</protein>
<evidence type="ECO:0000256" key="3">
    <source>
        <dbReference type="ARBA" id="ARBA00023157"/>
    </source>
</evidence>
<feature type="disulfide bond" evidence="5">
    <location>
        <begin position="7"/>
        <end position="17"/>
    </location>
</feature>
<evidence type="ECO:0000256" key="5">
    <source>
        <dbReference type="PROSITE-ProRule" id="PRU00076"/>
    </source>
</evidence>
<keyword evidence="1 5" id="KW-0245">EGF-like domain</keyword>
<dbReference type="GO" id="GO:0005509">
    <property type="term" value="F:calcium ion binding"/>
    <property type="evidence" value="ECO:0007669"/>
    <property type="project" value="InterPro"/>
</dbReference>
<dbReference type="InterPro" id="IPR000152">
    <property type="entry name" value="EGF-type_Asp/Asn_hydroxyl_site"/>
</dbReference>
<dbReference type="InParanoid" id="D2HQU2"/>
<feature type="domain" description="EGF-like" evidence="6">
    <location>
        <begin position="3"/>
        <end position="42"/>
    </location>
</feature>
<evidence type="ECO:0000256" key="4">
    <source>
        <dbReference type="ARBA" id="ARBA00023180"/>
    </source>
</evidence>
<dbReference type="InterPro" id="IPR000742">
    <property type="entry name" value="EGF"/>
</dbReference>
<keyword evidence="4" id="KW-0325">Glycoprotein</keyword>
<dbReference type="InterPro" id="IPR018097">
    <property type="entry name" value="EGF_Ca-bd_CS"/>
</dbReference>
<evidence type="ECO:0000256" key="2">
    <source>
        <dbReference type="ARBA" id="ARBA00022737"/>
    </source>
</evidence>
<dbReference type="InterPro" id="IPR026823">
    <property type="entry name" value="cEGF"/>
</dbReference>
<dbReference type="PROSITE" id="PS01186">
    <property type="entry name" value="EGF_2"/>
    <property type="match status" value="1"/>
</dbReference>